<protein>
    <submittedName>
        <fullName evidence="2">DUF6817 domain-containing protein</fullName>
    </submittedName>
</protein>
<accession>A0ABW8FRR7</accession>
<evidence type="ECO:0000313" key="2">
    <source>
        <dbReference type="EMBL" id="MFJ4084789.1"/>
    </source>
</evidence>
<gene>
    <name evidence="2" type="ORF">ACIP2Z_38335</name>
</gene>
<reference evidence="2 3" key="1">
    <citation type="submission" date="2024-10" db="EMBL/GenBank/DDBJ databases">
        <title>The Natural Products Discovery Center: Release of the First 8490 Sequenced Strains for Exploring Actinobacteria Biosynthetic Diversity.</title>
        <authorList>
            <person name="Kalkreuter E."/>
            <person name="Kautsar S.A."/>
            <person name="Yang D."/>
            <person name="Bader C.D."/>
            <person name="Teijaro C.N."/>
            <person name="Fluegel L."/>
            <person name="Davis C.M."/>
            <person name="Simpson J.R."/>
            <person name="Lauterbach L."/>
            <person name="Steele A.D."/>
            <person name="Gui C."/>
            <person name="Meng S."/>
            <person name="Li G."/>
            <person name="Viehrig K."/>
            <person name="Ye F."/>
            <person name="Su P."/>
            <person name="Kiefer A.F."/>
            <person name="Nichols A."/>
            <person name="Cepeda A.J."/>
            <person name="Yan W."/>
            <person name="Fan B."/>
            <person name="Jiang Y."/>
            <person name="Adhikari A."/>
            <person name="Zheng C.-J."/>
            <person name="Schuster L."/>
            <person name="Cowan T.M."/>
            <person name="Smanski M.J."/>
            <person name="Chevrette M.G."/>
            <person name="De Carvalho L.P.S."/>
            <person name="Shen B."/>
        </authorList>
    </citation>
    <scope>NUCLEOTIDE SEQUENCE [LARGE SCALE GENOMIC DNA]</scope>
    <source>
        <strain evidence="2 3">NPDC089932</strain>
    </source>
</reference>
<sequence>MPTESRKDTPVPASPVAADRAVVLLKGLGAAAVAHPGGTLLAHLTRVQGQLAAWGARPALQRAGLCHAFYGTDGFPEALLPTDRREELTAAIGAEAEALVYLYASCDRRATYPGLADADGPFHDRFTGLSHVPGPQARRDFAELSAANEVDLARTDPAFRDAWGPGLLSLFTRIHPLLSGPAWTSCRQVFGR</sequence>
<comment type="caution">
    <text evidence="2">The sequence shown here is derived from an EMBL/GenBank/DDBJ whole genome shotgun (WGS) entry which is preliminary data.</text>
</comment>
<evidence type="ECO:0000259" key="1">
    <source>
        <dbReference type="Pfam" id="PF20680"/>
    </source>
</evidence>
<feature type="domain" description="DUF6817" evidence="1">
    <location>
        <begin position="25"/>
        <end position="108"/>
    </location>
</feature>
<dbReference type="InterPro" id="IPR049202">
    <property type="entry name" value="DUF6817"/>
</dbReference>
<proteinExistence type="predicted"/>
<dbReference type="Pfam" id="PF20680">
    <property type="entry name" value="DUF6817"/>
    <property type="match status" value="1"/>
</dbReference>
<evidence type="ECO:0000313" key="3">
    <source>
        <dbReference type="Proteomes" id="UP001617511"/>
    </source>
</evidence>
<keyword evidence="3" id="KW-1185">Reference proteome</keyword>
<organism evidence="2 3">
    <name type="scientific">Streptomyces iakyrus</name>
    <dbReference type="NCBI Taxonomy" id="68219"/>
    <lineage>
        <taxon>Bacteria</taxon>
        <taxon>Bacillati</taxon>
        <taxon>Actinomycetota</taxon>
        <taxon>Actinomycetes</taxon>
        <taxon>Kitasatosporales</taxon>
        <taxon>Streptomycetaceae</taxon>
        <taxon>Streptomyces</taxon>
    </lineage>
</organism>
<dbReference type="RefSeq" id="WP_402076178.1">
    <property type="nucleotide sequence ID" value="NZ_JBEYEN010000005.1"/>
</dbReference>
<dbReference type="Proteomes" id="UP001617511">
    <property type="component" value="Unassembled WGS sequence"/>
</dbReference>
<name>A0ABW8FRR7_9ACTN</name>
<dbReference type="EMBL" id="JBIVGG010000021">
    <property type="protein sequence ID" value="MFJ4084789.1"/>
    <property type="molecule type" value="Genomic_DNA"/>
</dbReference>